<dbReference type="GeneID" id="105261623"/>
<dbReference type="RefSeq" id="XP_011291190.1">
    <property type="nucleotide sequence ID" value="XM_011292888.2"/>
</dbReference>
<evidence type="ECO:0000313" key="3">
    <source>
        <dbReference type="Proteomes" id="UP001652621"/>
    </source>
</evidence>
<dbReference type="VEuPathDB" id="VectorBase:MDOMA2_002801"/>
<dbReference type="KEGG" id="mde:105261623"/>
<evidence type="ECO:0000313" key="4">
    <source>
        <dbReference type="RefSeq" id="XP_011291190.1"/>
    </source>
</evidence>
<dbReference type="AlphaFoldDB" id="A0A1I8NJ97"/>
<organism evidence="2">
    <name type="scientific">Musca domestica</name>
    <name type="common">House fly</name>
    <dbReference type="NCBI Taxonomy" id="7370"/>
    <lineage>
        <taxon>Eukaryota</taxon>
        <taxon>Metazoa</taxon>
        <taxon>Ecdysozoa</taxon>
        <taxon>Arthropoda</taxon>
        <taxon>Hexapoda</taxon>
        <taxon>Insecta</taxon>
        <taxon>Pterygota</taxon>
        <taxon>Neoptera</taxon>
        <taxon>Endopterygota</taxon>
        <taxon>Diptera</taxon>
        <taxon>Brachycera</taxon>
        <taxon>Muscomorpha</taxon>
        <taxon>Muscoidea</taxon>
        <taxon>Muscidae</taxon>
        <taxon>Musca</taxon>
    </lineage>
</organism>
<dbReference type="VEuPathDB" id="VectorBase:MDOA016058"/>
<dbReference type="OrthoDB" id="7883759at2759"/>
<gene>
    <name evidence="2" type="primary">105261623</name>
    <name evidence="4" type="synonym">LOC105261623</name>
</gene>
<name>A0A1I8NJ97_MUSDO</name>
<evidence type="ECO:0000313" key="2">
    <source>
        <dbReference type="EnsemblMetazoa" id="MDOA016058-PA"/>
    </source>
</evidence>
<proteinExistence type="predicted"/>
<feature type="compositionally biased region" description="Low complexity" evidence="1">
    <location>
        <begin position="207"/>
        <end position="237"/>
    </location>
</feature>
<accession>A0A1I8NJ97</accession>
<protein>
    <submittedName>
        <fullName evidence="4">GATA zinc finger domain-containing protein 11</fullName>
    </submittedName>
</protein>
<keyword evidence="3" id="KW-1185">Reference proteome</keyword>
<evidence type="ECO:0000256" key="1">
    <source>
        <dbReference type="SAM" id="MobiDB-lite"/>
    </source>
</evidence>
<dbReference type="Proteomes" id="UP001652621">
    <property type="component" value="Unplaced"/>
</dbReference>
<reference evidence="2" key="1">
    <citation type="submission" date="2020-05" db="UniProtKB">
        <authorList>
            <consortium name="EnsemblMetazoa"/>
        </authorList>
    </citation>
    <scope>IDENTIFICATION</scope>
    <source>
        <strain evidence="2">Aabys</strain>
    </source>
</reference>
<feature type="region of interest" description="Disordered" evidence="1">
    <location>
        <begin position="125"/>
        <end position="272"/>
    </location>
</feature>
<dbReference type="EnsemblMetazoa" id="MDOA016058-RA">
    <property type="protein sequence ID" value="MDOA016058-PA"/>
    <property type="gene ID" value="MDOA016058"/>
</dbReference>
<reference evidence="4" key="2">
    <citation type="submission" date="2025-04" db="UniProtKB">
        <authorList>
            <consortium name="RefSeq"/>
        </authorList>
    </citation>
    <scope>IDENTIFICATION</scope>
    <source>
        <strain evidence="4">Aabys</strain>
    </source>
</reference>
<sequence>MELRSSRSRNEYKELQLTLNGMGFYEEGMELQEMRQILDALNQSVTDGETQFLDDDMERAIRESEMDFMPANNGGLWNSTMLRTQVTSSPCSSPDIPSQQIVVHAEVHHPLDWSPQYPEEERLRRKRLASETGSHNEAIQPFIKRINPTGCSPTKPKETNEPNNNNEMVNHLNASNNSSHGHIEIVGPVSMRGPCNDSGVISPHEVSNATPSSSPENNTNSGNESTINGSSSSTNNSHIVLGPISARRPINDSGVMVNNEPENHNASESSWNFNDSSNSVRAYFQSNVSMQLRNVYATDDDDDLEHSEPSM</sequence>